<dbReference type="Proteomes" id="UP000008674">
    <property type="component" value="Chromosome"/>
</dbReference>
<evidence type="ECO:0000313" key="11">
    <source>
        <dbReference type="Proteomes" id="UP000008674"/>
    </source>
</evidence>
<dbReference type="GO" id="GO:1990281">
    <property type="term" value="C:efflux pump complex"/>
    <property type="evidence" value="ECO:0007669"/>
    <property type="project" value="TreeGrafter"/>
</dbReference>
<dbReference type="InterPro" id="IPR051906">
    <property type="entry name" value="TolC-like"/>
</dbReference>
<evidence type="ECO:0000256" key="6">
    <source>
        <dbReference type="ARBA" id="ARBA00023136"/>
    </source>
</evidence>
<keyword evidence="3" id="KW-0813">Transport</keyword>
<dbReference type="Pfam" id="PF02321">
    <property type="entry name" value="OEP"/>
    <property type="match status" value="2"/>
</dbReference>
<dbReference type="SUPFAM" id="SSF56954">
    <property type="entry name" value="Outer membrane efflux proteins (OEP)"/>
    <property type="match status" value="1"/>
</dbReference>
<sequence length="580" mass="64009">MPPRPLRDVFDPPSDVTTPLMRTSHSSLLAVGLAVCACAVLLAPSAAPAQPIEPIRHSDTTAHPDTSRDRASARRRSGTLLSVTDAIQVALEESYSLRDVQLDVRNADARIQSAWGRLYPQLDATGNYTRNIRTANPFAGSDVTGLFSGGGASEWVTFNEQLRTDGNPNPDPITIEEFRRRQQAGRREAGITPGSGGGNPFGVANQFTGALRLRQTLYNGQAIAAVQGAQTLKDLNQTALDRQKRVLVNEVRQAYHDALLARAQIDVARQGLQRAQETFREVSQQVSAGTVPKSERLSAEVERANRETQLVQARSDYASALDGLKQTMGIDADAAIQLTGDLEADQRDQYAEVSVQSAVDRALRNRSDLERARLNAELQEVRKDTEQARYFPTVAAVANLSMSGRIPSDRTSVISDPTDPFEFDTRTRGVFADSYWNPSLSVGLELSWNLFDGFQRRSSIQQQEVAVQRAELQVSQLRQSVRIQVQRALRNLEAARQRIQSQSTNLETARTNYRFAQQRLGQGVSSPFRVREASRQLDQSRLNYLQAVRDYMNAKSAFETAVGQPAGVPDAASFETARLE</sequence>
<keyword evidence="4" id="KW-1134">Transmembrane beta strand</keyword>
<evidence type="ECO:0000256" key="8">
    <source>
        <dbReference type="SAM" id="Coils"/>
    </source>
</evidence>
<dbReference type="GO" id="GO:0009279">
    <property type="term" value="C:cell outer membrane"/>
    <property type="evidence" value="ECO:0007669"/>
    <property type="project" value="UniProtKB-SubCell"/>
</dbReference>
<evidence type="ECO:0000256" key="2">
    <source>
        <dbReference type="ARBA" id="ARBA00007613"/>
    </source>
</evidence>
<dbReference type="InterPro" id="IPR003423">
    <property type="entry name" value="OMP_efflux"/>
</dbReference>
<keyword evidence="8" id="KW-0175">Coiled coil</keyword>
<name>Q2S421_SALRD</name>
<dbReference type="PANTHER" id="PTHR30026:SF20">
    <property type="entry name" value="OUTER MEMBRANE PROTEIN TOLC"/>
    <property type="match status" value="1"/>
</dbReference>
<feature type="region of interest" description="Disordered" evidence="9">
    <location>
        <begin position="52"/>
        <end position="77"/>
    </location>
</feature>
<proteinExistence type="inferred from homology"/>
<evidence type="ECO:0000313" key="10">
    <source>
        <dbReference type="EMBL" id="ABC45096.1"/>
    </source>
</evidence>
<organism evidence="10 11">
    <name type="scientific">Salinibacter ruber (strain DSM 13855 / M31)</name>
    <dbReference type="NCBI Taxonomy" id="309807"/>
    <lineage>
        <taxon>Bacteria</taxon>
        <taxon>Pseudomonadati</taxon>
        <taxon>Rhodothermota</taxon>
        <taxon>Rhodothermia</taxon>
        <taxon>Rhodothermales</taxon>
        <taxon>Salinibacteraceae</taxon>
        <taxon>Salinibacter</taxon>
    </lineage>
</organism>
<dbReference type="GO" id="GO:0015562">
    <property type="term" value="F:efflux transmembrane transporter activity"/>
    <property type="evidence" value="ECO:0007669"/>
    <property type="project" value="InterPro"/>
</dbReference>
<evidence type="ECO:0000256" key="5">
    <source>
        <dbReference type="ARBA" id="ARBA00022692"/>
    </source>
</evidence>
<dbReference type="EMBL" id="CP000159">
    <property type="protein sequence ID" value="ABC45096.1"/>
    <property type="molecule type" value="Genomic_DNA"/>
</dbReference>
<dbReference type="eggNOG" id="COG1538">
    <property type="taxonomic scope" value="Bacteria"/>
</dbReference>
<keyword evidence="5" id="KW-0812">Transmembrane</keyword>
<feature type="compositionally biased region" description="Basic and acidic residues" evidence="9">
    <location>
        <begin position="54"/>
        <end position="72"/>
    </location>
</feature>
<protein>
    <submittedName>
        <fullName evidence="10">Outer membrane efflux protein</fullName>
    </submittedName>
</protein>
<accession>Q2S421</accession>
<evidence type="ECO:0000256" key="4">
    <source>
        <dbReference type="ARBA" id="ARBA00022452"/>
    </source>
</evidence>
<evidence type="ECO:0000256" key="1">
    <source>
        <dbReference type="ARBA" id="ARBA00004442"/>
    </source>
</evidence>
<feature type="coiled-coil region" evidence="8">
    <location>
        <begin position="460"/>
        <end position="512"/>
    </location>
</feature>
<evidence type="ECO:0000256" key="9">
    <source>
        <dbReference type="SAM" id="MobiDB-lite"/>
    </source>
</evidence>
<dbReference type="KEGG" id="sru:SRU_0927"/>
<comment type="subcellular location">
    <subcellularLocation>
        <location evidence="1">Cell outer membrane</location>
    </subcellularLocation>
</comment>
<dbReference type="STRING" id="309807.SRU_0927"/>
<evidence type="ECO:0000256" key="7">
    <source>
        <dbReference type="ARBA" id="ARBA00023237"/>
    </source>
</evidence>
<dbReference type="HOGENOM" id="CLU_012817_10_6_10"/>
<dbReference type="EnsemblBacteria" id="ABC45096">
    <property type="protein sequence ID" value="ABC45096"/>
    <property type="gene ID" value="SRU_0927"/>
</dbReference>
<keyword evidence="6" id="KW-0472">Membrane</keyword>
<keyword evidence="11" id="KW-1185">Reference proteome</keyword>
<dbReference type="GO" id="GO:0015288">
    <property type="term" value="F:porin activity"/>
    <property type="evidence" value="ECO:0007669"/>
    <property type="project" value="TreeGrafter"/>
</dbReference>
<gene>
    <name evidence="10" type="ordered locus">SRU_0927</name>
</gene>
<dbReference type="AlphaFoldDB" id="Q2S421"/>
<dbReference type="PANTHER" id="PTHR30026">
    <property type="entry name" value="OUTER MEMBRANE PROTEIN TOLC"/>
    <property type="match status" value="1"/>
</dbReference>
<keyword evidence="7" id="KW-0998">Cell outer membrane</keyword>
<reference evidence="10 11" key="1">
    <citation type="journal article" date="2005" name="Proc. Natl. Acad. Sci. U.S.A.">
        <title>The genome of Salinibacter ruber: convergence and gene exchange among hyperhalophilic bacteria and archaea.</title>
        <authorList>
            <person name="Mongodin E.F."/>
            <person name="Nelson K.E."/>
            <person name="Daugherty S."/>
            <person name="Deboy R.T."/>
            <person name="Wister J."/>
            <person name="Khouri H."/>
            <person name="Weidman J."/>
            <person name="Walsh D.A."/>
            <person name="Papke R.T."/>
            <person name="Sanchez Perez G."/>
            <person name="Sharma A.K."/>
            <person name="Nesbo C.L."/>
            <person name="MacLeod D."/>
            <person name="Bapteste E."/>
            <person name="Doolittle W.F."/>
            <person name="Charlebois R.L."/>
            <person name="Legault B."/>
            <person name="Rodriguez-Valera F."/>
        </authorList>
    </citation>
    <scope>NUCLEOTIDE SEQUENCE [LARGE SCALE GENOMIC DNA]</scope>
    <source>
        <strain evidence="11">DSM 13855 / CECT 5946 / M31</strain>
    </source>
</reference>
<dbReference type="OrthoDB" id="367883at2"/>
<evidence type="ECO:0000256" key="3">
    <source>
        <dbReference type="ARBA" id="ARBA00022448"/>
    </source>
</evidence>
<dbReference type="Gene3D" id="1.20.1600.10">
    <property type="entry name" value="Outer membrane efflux proteins (OEP)"/>
    <property type="match status" value="1"/>
</dbReference>
<comment type="similarity">
    <text evidence="2">Belongs to the outer membrane factor (OMF) (TC 1.B.17) family.</text>
</comment>